<dbReference type="RefSeq" id="XP_028278394.1">
    <property type="nucleotide sequence ID" value="XM_028422593.1"/>
</dbReference>
<feature type="transmembrane region" description="Helical" evidence="4">
    <location>
        <begin position="235"/>
        <end position="257"/>
    </location>
</feature>
<dbReference type="PANTHER" id="PTHR36191:SF4">
    <property type="entry name" value="VWFD DOMAIN-CONTAINING PROTEIN"/>
    <property type="match status" value="1"/>
</dbReference>
<evidence type="ECO:0000259" key="6">
    <source>
        <dbReference type="PROSITE" id="PS50287"/>
    </source>
</evidence>
<keyword evidence="7" id="KW-1185">Reference proteome</keyword>
<dbReference type="Pfam" id="PF23283">
    <property type="entry name" value="D8C_UMOD"/>
    <property type="match status" value="2"/>
</dbReference>
<dbReference type="PANTHER" id="PTHR36191">
    <property type="entry name" value="ENDO/EXONUCLEASE/PHOSPHATASE DOMAIN-CONTAINING PROTEIN-RELATED"/>
    <property type="match status" value="1"/>
</dbReference>
<comment type="caution">
    <text evidence="3">Lacks conserved residue(s) required for the propagation of feature annotation.</text>
</comment>
<name>A0A6P7JN97_9TELE</name>
<keyword evidence="1 5" id="KW-0732">Signal</keyword>
<keyword evidence="4" id="KW-0472">Membrane</keyword>
<feature type="chain" id="PRO_5027821456" evidence="5">
    <location>
        <begin position="23"/>
        <end position="460"/>
    </location>
</feature>
<dbReference type="OrthoDB" id="2015116at2759"/>
<feature type="domain" description="SRCR" evidence="6">
    <location>
        <begin position="176"/>
        <end position="214"/>
    </location>
</feature>
<evidence type="ECO:0000256" key="5">
    <source>
        <dbReference type="SAM" id="SignalP"/>
    </source>
</evidence>
<dbReference type="AlphaFoldDB" id="A0A6P7JN97"/>
<accession>A0A6P7JN97</accession>
<sequence length="460" mass="51720">MMEVPWGVFSLMLLHILTGSTSDGLLMSCGSSVCPLGEDCISINGSARCADPCDHYTVLNDTWRSTNNSISNNVHAWHGDYYITWQGWYRLFLGQYSARIPERCVETYRCGTHAPLWITEPHPTQCSEIVNRTVCGAWTSGCCQYPQNNIYVKRCYGNFYVYKLVQPICCGFAYCAEVNTTNPRTSSSVDLSFDGQWGTVCEDSCNLNNANSKCYHNTVISLFLLFLPLSRKCVLWMWFMMEVPLGVFSLMLLHIFTGSTSDGLLMKCGSSDCPLGEDCISINGSDRCADPCDHYTVLNDMWRSTNNSISNGGTTHCDQHITWQGWYCLFLGQYNAQIPERCVATDRCGTHAPMWITEPHPTHYNKIVNRTACGAWVSGCCSFPPNDIYVKRCYGNFYVYKLVQPNGCNLAYCAEVNTTNPRTSSSVDLSFDGQWGTVCEDFCNLNNANCKCYHLKLSYV</sequence>
<feature type="signal peptide" evidence="5">
    <location>
        <begin position="1"/>
        <end position="22"/>
    </location>
</feature>
<keyword evidence="4" id="KW-1133">Transmembrane helix</keyword>
<keyword evidence="2" id="KW-1015">Disulfide bond</keyword>
<dbReference type="InterPro" id="IPR057774">
    <property type="entry name" value="D8C_UMOD/GP2/OIT3-like"/>
</dbReference>
<evidence type="ECO:0000256" key="2">
    <source>
        <dbReference type="ARBA" id="ARBA00023157"/>
    </source>
</evidence>
<dbReference type="GeneID" id="114446745"/>
<evidence type="ECO:0000313" key="7">
    <source>
        <dbReference type="Proteomes" id="UP000515145"/>
    </source>
</evidence>
<evidence type="ECO:0000256" key="1">
    <source>
        <dbReference type="ARBA" id="ARBA00022729"/>
    </source>
</evidence>
<evidence type="ECO:0000313" key="8">
    <source>
        <dbReference type="RefSeq" id="XP_028278394.1"/>
    </source>
</evidence>
<feature type="domain" description="SRCR" evidence="6">
    <location>
        <begin position="400"/>
        <end position="460"/>
    </location>
</feature>
<organism evidence="7 8">
    <name type="scientific">Parambassis ranga</name>
    <name type="common">Indian glassy fish</name>
    <dbReference type="NCBI Taxonomy" id="210632"/>
    <lineage>
        <taxon>Eukaryota</taxon>
        <taxon>Metazoa</taxon>
        <taxon>Chordata</taxon>
        <taxon>Craniata</taxon>
        <taxon>Vertebrata</taxon>
        <taxon>Euteleostomi</taxon>
        <taxon>Actinopterygii</taxon>
        <taxon>Neopterygii</taxon>
        <taxon>Teleostei</taxon>
        <taxon>Neoteleostei</taxon>
        <taxon>Acanthomorphata</taxon>
        <taxon>Ovalentaria</taxon>
        <taxon>Ambassidae</taxon>
        <taxon>Parambassis</taxon>
    </lineage>
</organism>
<dbReference type="Proteomes" id="UP000515145">
    <property type="component" value="Chromosome 1"/>
</dbReference>
<gene>
    <name evidence="8" type="primary">LOC114446745</name>
</gene>
<evidence type="ECO:0000256" key="3">
    <source>
        <dbReference type="PROSITE-ProRule" id="PRU00196"/>
    </source>
</evidence>
<evidence type="ECO:0000256" key="4">
    <source>
        <dbReference type="SAM" id="Phobius"/>
    </source>
</evidence>
<proteinExistence type="predicted"/>
<dbReference type="PROSITE" id="PS50287">
    <property type="entry name" value="SRCR_2"/>
    <property type="match status" value="2"/>
</dbReference>
<reference evidence="8" key="1">
    <citation type="submission" date="2025-08" db="UniProtKB">
        <authorList>
            <consortium name="RefSeq"/>
        </authorList>
    </citation>
    <scope>IDENTIFICATION</scope>
</reference>
<keyword evidence="4" id="KW-0812">Transmembrane</keyword>
<dbReference type="InterPro" id="IPR001190">
    <property type="entry name" value="SRCR"/>
</dbReference>
<dbReference type="InParanoid" id="A0A6P7JN97"/>
<dbReference type="GO" id="GO:0016020">
    <property type="term" value="C:membrane"/>
    <property type="evidence" value="ECO:0007669"/>
    <property type="project" value="InterPro"/>
</dbReference>
<protein>
    <submittedName>
        <fullName evidence="8">Uncharacterized protein LOC114446745</fullName>
    </submittedName>
</protein>